<evidence type="ECO:0000256" key="8">
    <source>
        <dbReference type="PROSITE-ProRule" id="PRU10010"/>
    </source>
</evidence>
<keyword evidence="5 7" id="KW-0560">Oxidoreductase</keyword>
<dbReference type="Pfam" id="PF22698">
    <property type="entry name" value="Semialdhyde_dhC_1"/>
    <property type="match status" value="1"/>
</dbReference>
<dbReference type="HAMAP" id="MF_00150">
    <property type="entry name" value="ArgC_type1"/>
    <property type="match status" value="1"/>
</dbReference>
<evidence type="ECO:0000256" key="3">
    <source>
        <dbReference type="ARBA" id="ARBA00022605"/>
    </source>
</evidence>
<evidence type="ECO:0000256" key="1">
    <source>
        <dbReference type="ARBA" id="ARBA00004862"/>
    </source>
</evidence>
<dbReference type="PANTHER" id="PTHR32338:SF10">
    <property type="entry name" value="N-ACETYL-GAMMA-GLUTAMYL-PHOSPHATE REDUCTASE, CHLOROPLASTIC-RELATED"/>
    <property type="match status" value="1"/>
</dbReference>
<gene>
    <name evidence="7" type="primary">argC</name>
    <name evidence="10" type="ORF">SAMN05421670_0360</name>
</gene>
<dbReference type="CDD" id="cd17895">
    <property type="entry name" value="AGPR_1_N"/>
    <property type="match status" value="1"/>
</dbReference>
<dbReference type="GO" id="GO:0006526">
    <property type="term" value="P:L-arginine biosynthetic process"/>
    <property type="evidence" value="ECO:0007669"/>
    <property type="project" value="UniProtKB-UniRule"/>
</dbReference>
<dbReference type="STRING" id="126156.SAMN05421670_0360"/>
<dbReference type="PROSITE" id="PS01224">
    <property type="entry name" value="ARGC"/>
    <property type="match status" value="1"/>
</dbReference>
<evidence type="ECO:0000259" key="9">
    <source>
        <dbReference type="SMART" id="SM00859"/>
    </source>
</evidence>
<sequence>MKIGIIGATGYGGLELIRLLHNHPEAERIDLFTSSEEGMQFSNKYTHLMNIYDQKLLAIEHNRLTEYDVIFTSTPSGVSTGILPSLIGSGPKLIDLSGDFRLKNPLDYEQWYQKAPAPPTALEKSVYGLTEWNEAAIQQADLIANPGCYPTAVLLSLLPLLKENLIDSTNIVIDAKSGVSGAGNKPSQMTHFSETNENTAIYKIHQHQHIPEIEQAINMFAGQTSPITFTTHLVPMTRGILATSYAALQSNVTERQLTNALKERYAYDPFVRIIEETNKFGTNQVYGSNFCDIHVKVDPRTNRATIVSVIDNLVKGAAGQAIQNMNVQFNIDQTTGLQQVPLFI</sequence>
<dbReference type="EC" id="1.2.1.38" evidence="7"/>
<keyword evidence="3 7" id="KW-0028">Amino-acid biosynthesis</keyword>
<dbReference type="UniPathway" id="UPA00068">
    <property type="reaction ID" value="UER00108"/>
</dbReference>
<evidence type="ECO:0000256" key="5">
    <source>
        <dbReference type="ARBA" id="ARBA00023002"/>
    </source>
</evidence>
<evidence type="ECO:0000313" key="10">
    <source>
        <dbReference type="EMBL" id="SFQ78698.1"/>
    </source>
</evidence>
<dbReference type="RefSeq" id="WP_093538679.1">
    <property type="nucleotide sequence ID" value="NZ_FOXU01000014.1"/>
</dbReference>
<comment type="function">
    <text evidence="7">Catalyzes the NADPH-dependent reduction of N-acetyl-5-glutamyl phosphate to yield N-acetyl-L-glutamate 5-semialdehyde.</text>
</comment>
<evidence type="ECO:0000313" key="11">
    <source>
        <dbReference type="Proteomes" id="UP000198734"/>
    </source>
</evidence>
<feature type="domain" description="Semialdehyde dehydrogenase NAD-binding" evidence="9">
    <location>
        <begin position="2"/>
        <end position="140"/>
    </location>
</feature>
<dbReference type="InterPro" id="IPR050085">
    <property type="entry name" value="AGPR"/>
</dbReference>
<dbReference type="GO" id="GO:0003942">
    <property type="term" value="F:N-acetyl-gamma-glutamyl-phosphate reductase activity"/>
    <property type="evidence" value="ECO:0007669"/>
    <property type="project" value="UniProtKB-UniRule"/>
</dbReference>
<dbReference type="AlphaFoldDB" id="A0A1I6BCP1"/>
<dbReference type="InterPro" id="IPR036291">
    <property type="entry name" value="NAD(P)-bd_dom_sf"/>
</dbReference>
<dbReference type="InterPro" id="IPR000534">
    <property type="entry name" value="Semialdehyde_DH_NAD-bd"/>
</dbReference>
<protein>
    <recommendedName>
        <fullName evidence="7">N-acetyl-gamma-glutamyl-phosphate reductase</fullName>
        <shortName evidence="7">AGPR</shortName>
        <ecNumber evidence="7">1.2.1.38</ecNumber>
    </recommendedName>
    <alternativeName>
        <fullName evidence="7">N-acetyl-glutamate semialdehyde dehydrogenase</fullName>
        <shortName evidence="7">NAGSA dehydrogenase</shortName>
    </alternativeName>
</protein>
<evidence type="ECO:0000256" key="7">
    <source>
        <dbReference type="HAMAP-Rule" id="MF_00150"/>
    </source>
</evidence>
<dbReference type="GO" id="GO:0005737">
    <property type="term" value="C:cytoplasm"/>
    <property type="evidence" value="ECO:0007669"/>
    <property type="project" value="UniProtKB-SubCell"/>
</dbReference>
<dbReference type="InterPro" id="IPR000706">
    <property type="entry name" value="AGPR_type-1"/>
</dbReference>
<comment type="pathway">
    <text evidence="1 7">Amino-acid biosynthesis; L-arginine biosynthesis; N(2)-acetyl-L-ornithine from L-glutamate: step 3/4.</text>
</comment>
<evidence type="ECO:0000256" key="4">
    <source>
        <dbReference type="ARBA" id="ARBA00022857"/>
    </source>
</evidence>
<evidence type="ECO:0000256" key="2">
    <source>
        <dbReference type="ARBA" id="ARBA00022571"/>
    </source>
</evidence>
<dbReference type="Gene3D" id="3.30.360.10">
    <property type="entry name" value="Dihydrodipicolinate Reductase, domain 2"/>
    <property type="match status" value="1"/>
</dbReference>
<dbReference type="InterPro" id="IPR058924">
    <property type="entry name" value="AGPR_dimerisation_dom"/>
</dbReference>
<dbReference type="Pfam" id="PF01118">
    <property type="entry name" value="Semialdhyde_dh"/>
    <property type="match status" value="1"/>
</dbReference>
<name>A0A1I6BCP1_9BACI</name>
<dbReference type="Gene3D" id="3.40.50.720">
    <property type="entry name" value="NAD(P)-binding Rossmann-like Domain"/>
    <property type="match status" value="1"/>
</dbReference>
<dbReference type="SUPFAM" id="SSF55347">
    <property type="entry name" value="Glyceraldehyde-3-phosphate dehydrogenase-like, C-terminal domain"/>
    <property type="match status" value="1"/>
</dbReference>
<keyword evidence="4 7" id="KW-0521">NADP</keyword>
<comment type="catalytic activity">
    <reaction evidence="6 7">
        <text>N-acetyl-L-glutamate 5-semialdehyde + phosphate + NADP(+) = N-acetyl-L-glutamyl 5-phosphate + NADPH + H(+)</text>
        <dbReference type="Rhea" id="RHEA:21588"/>
        <dbReference type="ChEBI" id="CHEBI:15378"/>
        <dbReference type="ChEBI" id="CHEBI:29123"/>
        <dbReference type="ChEBI" id="CHEBI:43474"/>
        <dbReference type="ChEBI" id="CHEBI:57783"/>
        <dbReference type="ChEBI" id="CHEBI:57936"/>
        <dbReference type="ChEBI" id="CHEBI:58349"/>
        <dbReference type="EC" id="1.2.1.38"/>
    </reaction>
</comment>
<dbReference type="CDD" id="cd23934">
    <property type="entry name" value="AGPR_1_C"/>
    <property type="match status" value="1"/>
</dbReference>
<dbReference type="InterPro" id="IPR023013">
    <property type="entry name" value="AGPR_AS"/>
</dbReference>
<dbReference type="OrthoDB" id="9801289at2"/>
<dbReference type="EMBL" id="FOXU01000014">
    <property type="protein sequence ID" value="SFQ78698.1"/>
    <property type="molecule type" value="Genomic_DNA"/>
</dbReference>
<dbReference type="SUPFAM" id="SSF51735">
    <property type="entry name" value="NAD(P)-binding Rossmann-fold domains"/>
    <property type="match status" value="1"/>
</dbReference>
<keyword evidence="2 7" id="KW-0055">Arginine biosynthesis</keyword>
<dbReference type="GO" id="GO:0070401">
    <property type="term" value="F:NADP+ binding"/>
    <property type="evidence" value="ECO:0007669"/>
    <property type="project" value="InterPro"/>
</dbReference>
<proteinExistence type="inferred from homology"/>
<evidence type="ECO:0000256" key="6">
    <source>
        <dbReference type="ARBA" id="ARBA00050557"/>
    </source>
</evidence>
<dbReference type="PANTHER" id="PTHR32338">
    <property type="entry name" value="N-ACETYL-GAMMA-GLUTAMYL-PHOSPHATE REDUCTASE, CHLOROPLASTIC-RELATED-RELATED"/>
    <property type="match status" value="1"/>
</dbReference>
<keyword evidence="7" id="KW-0963">Cytoplasm</keyword>
<dbReference type="NCBIfam" id="TIGR01850">
    <property type="entry name" value="argC"/>
    <property type="match status" value="1"/>
</dbReference>
<organism evidence="10 11">
    <name type="scientific">Psychrobacillus psychrotolerans</name>
    <dbReference type="NCBI Taxonomy" id="126156"/>
    <lineage>
        <taxon>Bacteria</taxon>
        <taxon>Bacillati</taxon>
        <taxon>Bacillota</taxon>
        <taxon>Bacilli</taxon>
        <taxon>Bacillales</taxon>
        <taxon>Bacillaceae</taxon>
        <taxon>Psychrobacillus</taxon>
    </lineage>
</organism>
<dbReference type="SMART" id="SM00859">
    <property type="entry name" value="Semialdhyde_dh"/>
    <property type="match status" value="1"/>
</dbReference>
<dbReference type="FunFam" id="3.30.360.10:FF:000014">
    <property type="entry name" value="N-acetyl-gamma-glutamyl-phosphate reductase"/>
    <property type="match status" value="1"/>
</dbReference>
<comment type="subcellular location">
    <subcellularLocation>
        <location evidence="7">Cytoplasm</location>
    </subcellularLocation>
</comment>
<dbReference type="GO" id="GO:0051287">
    <property type="term" value="F:NAD binding"/>
    <property type="evidence" value="ECO:0007669"/>
    <property type="project" value="InterPro"/>
</dbReference>
<feature type="active site" evidence="7 8">
    <location>
        <position position="148"/>
    </location>
</feature>
<reference evidence="11" key="1">
    <citation type="submission" date="2016-10" db="EMBL/GenBank/DDBJ databases">
        <authorList>
            <person name="Varghese N."/>
            <person name="Submissions S."/>
        </authorList>
    </citation>
    <scope>NUCLEOTIDE SEQUENCE [LARGE SCALE GENOMIC DNA]</scope>
    <source>
        <strain evidence="11">DSM 11706</strain>
    </source>
</reference>
<comment type="similarity">
    <text evidence="7">Belongs to the NAGSA dehydrogenase family. Type 1 subfamily.</text>
</comment>
<dbReference type="Proteomes" id="UP000198734">
    <property type="component" value="Unassembled WGS sequence"/>
</dbReference>
<accession>A0A1I6BCP1</accession>
<keyword evidence="11" id="KW-1185">Reference proteome</keyword>